<keyword evidence="9" id="KW-0448">Lipopolysaccharide biosynthesis</keyword>
<dbReference type="RefSeq" id="WP_188633359.1">
    <property type="nucleotide sequence ID" value="NZ_BMNQ01000038.1"/>
</dbReference>
<evidence type="ECO:0000256" key="8">
    <source>
        <dbReference type="ARBA" id="ARBA00022692"/>
    </source>
</evidence>
<dbReference type="Proteomes" id="UP000658382">
    <property type="component" value="Unassembled WGS sequence"/>
</dbReference>
<evidence type="ECO:0000313" key="15">
    <source>
        <dbReference type="EMBL" id="GGK01066.1"/>
    </source>
</evidence>
<dbReference type="Pfam" id="PF00892">
    <property type="entry name" value="EamA"/>
    <property type="match status" value="2"/>
</dbReference>
<feature type="domain" description="EamA" evidence="14">
    <location>
        <begin position="5"/>
        <end position="136"/>
    </location>
</feature>
<evidence type="ECO:0000256" key="13">
    <source>
        <dbReference type="SAM" id="Phobius"/>
    </source>
</evidence>
<evidence type="ECO:0000256" key="11">
    <source>
        <dbReference type="ARBA" id="ARBA00023098"/>
    </source>
</evidence>
<gene>
    <name evidence="15" type="ORF">GCM10007063_24180</name>
</gene>
<evidence type="ECO:0000256" key="9">
    <source>
        <dbReference type="ARBA" id="ARBA00022985"/>
    </source>
</evidence>
<dbReference type="InterPro" id="IPR000620">
    <property type="entry name" value="EamA_dom"/>
</dbReference>
<keyword evidence="10 13" id="KW-1133">Transmembrane helix</keyword>
<keyword evidence="8 13" id="KW-0812">Transmembrane</keyword>
<feature type="transmembrane region" description="Helical" evidence="13">
    <location>
        <begin position="34"/>
        <end position="53"/>
    </location>
</feature>
<evidence type="ECO:0000259" key="14">
    <source>
        <dbReference type="Pfam" id="PF00892"/>
    </source>
</evidence>
<dbReference type="GO" id="GO:0022857">
    <property type="term" value="F:transmembrane transporter activity"/>
    <property type="evidence" value="ECO:0007669"/>
    <property type="project" value="InterPro"/>
</dbReference>
<keyword evidence="7" id="KW-0441">Lipid A biosynthesis</keyword>
<dbReference type="GO" id="GO:0005886">
    <property type="term" value="C:plasma membrane"/>
    <property type="evidence" value="ECO:0007669"/>
    <property type="project" value="UniProtKB-SubCell"/>
</dbReference>
<keyword evidence="16" id="KW-1185">Reference proteome</keyword>
<protein>
    <submittedName>
        <fullName evidence="15">DMT transporter permease</fullName>
    </submittedName>
</protein>
<keyword evidence="11" id="KW-0443">Lipid metabolism</keyword>
<reference evidence="15" key="1">
    <citation type="journal article" date="2014" name="Int. J. Syst. Evol. Microbiol.">
        <title>Complete genome sequence of Corynebacterium casei LMG S-19264T (=DSM 44701T), isolated from a smear-ripened cheese.</title>
        <authorList>
            <consortium name="US DOE Joint Genome Institute (JGI-PGF)"/>
            <person name="Walter F."/>
            <person name="Albersmeier A."/>
            <person name="Kalinowski J."/>
            <person name="Ruckert C."/>
        </authorList>
    </citation>
    <scope>NUCLEOTIDE SEQUENCE</scope>
    <source>
        <strain evidence="15">JCM 12580</strain>
    </source>
</reference>
<feature type="transmembrane region" description="Helical" evidence="13">
    <location>
        <begin position="92"/>
        <end position="113"/>
    </location>
</feature>
<evidence type="ECO:0000313" key="16">
    <source>
        <dbReference type="Proteomes" id="UP000658382"/>
    </source>
</evidence>
<feature type="transmembrane region" description="Helical" evidence="13">
    <location>
        <begin position="59"/>
        <end position="80"/>
    </location>
</feature>
<evidence type="ECO:0000256" key="2">
    <source>
        <dbReference type="ARBA" id="ARBA00007362"/>
    </source>
</evidence>
<name>A0A917PZN2_9BACI</name>
<evidence type="ECO:0000256" key="3">
    <source>
        <dbReference type="ARBA" id="ARBA00022448"/>
    </source>
</evidence>
<proteinExistence type="inferred from homology"/>
<feature type="transmembrane region" description="Helical" evidence="13">
    <location>
        <begin position="6"/>
        <end position="22"/>
    </location>
</feature>
<evidence type="ECO:0000256" key="7">
    <source>
        <dbReference type="ARBA" id="ARBA00022556"/>
    </source>
</evidence>
<feature type="transmembrane region" description="Helical" evidence="13">
    <location>
        <begin position="179"/>
        <end position="199"/>
    </location>
</feature>
<accession>A0A917PZN2</accession>
<evidence type="ECO:0000256" key="1">
    <source>
        <dbReference type="ARBA" id="ARBA00004651"/>
    </source>
</evidence>
<dbReference type="PANTHER" id="PTHR30561:SF1">
    <property type="entry name" value="MULTIDRUG TRANSPORTER EMRE"/>
    <property type="match status" value="1"/>
</dbReference>
<dbReference type="AlphaFoldDB" id="A0A917PZN2"/>
<feature type="domain" description="EamA" evidence="14">
    <location>
        <begin position="151"/>
        <end position="284"/>
    </location>
</feature>
<keyword evidence="12 13" id="KW-0472">Membrane</keyword>
<dbReference type="GO" id="GO:0009103">
    <property type="term" value="P:lipopolysaccharide biosynthetic process"/>
    <property type="evidence" value="ECO:0007669"/>
    <property type="project" value="UniProtKB-KW"/>
</dbReference>
<evidence type="ECO:0000256" key="10">
    <source>
        <dbReference type="ARBA" id="ARBA00022989"/>
    </source>
</evidence>
<reference evidence="15" key="2">
    <citation type="submission" date="2020-09" db="EMBL/GenBank/DDBJ databases">
        <authorList>
            <person name="Sun Q."/>
            <person name="Ohkuma M."/>
        </authorList>
    </citation>
    <scope>NUCLEOTIDE SEQUENCE</scope>
    <source>
        <strain evidence="15">JCM 12580</strain>
    </source>
</reference>
<dbReference type="InterPro" id="IPR000390">
    <property type="entry name" value="Small_drug/metabolite_transptr"/>
</dbReference>
<keyword evidence="3" id="KW-0813">Transport</keyword>
<comment type="caution">
    <text evidence="15">The sequence shown here is derived from an EMBL/GenBank/DDBJ whole genome shotgun (WGS) entry which is preliminary data.</text>
</comment>
<feature type="transmembrane region" description="Helical" evidence="13">
    <location>
        <begin position="243"/>
        <end position="261"/>
    </location>
</feature>
<evidence type="ECO:0000256" key="4">
    <source>
        <dbReference type="ARBA" id="ARBA00022475"/>
    </source>
</evidence>
<dbReference type="Gene3D" id="1.10.3730.20">
    <property type="match status" value="2"/>
</dbReference>
<evidence type="ECO:0000256" key="12">
    <source>
        <dbReference type="ARBA" id="ARBA00023136"/>
    </source>
</evidence>
<keyword evidence="5" id="KW-0444">Lipid biosynthesis</keyword>
<feature type="transmembrane region" description="Helical" evidence="13">
    <location>
        <begin position="219"/>
        <end position="237"/>
    </location>
</feature>
<comment type="similarity">
    <text evidence="2">Belongs to the EamA transporter family.</text>
</comment>
<keyword evidence="4" id="KW-1003">Cell membrane</keyword>
<comment type="subcellular location">
    <subcellularLocation>
        <location evidence="1">Cell membrane</location>
        <topology evidence="1">Multi-pass membrane protein</topology>
    </subcellularLocation>
</comment>
<feature type="transmembrane region" description="Helical" evidence="13">
    <location>
        <begin position="148"/>
        <end position="167"/>
    </location>
</feature>
<dbReference type="EMBL" id="BMNQ01000038">
    <property type="protein sequence ID" value="GGK01066.1"/>
    <property type="molecule type" value="Genomic_DNA"/>
</dbReference>
<organism evidence="15 16">
    <name type="scientific">Lentibacillus kapialis</name>
    <dbReference type="NCBI Taxonomy" id="340214"/>
    <lineage>
        <taxon>Bacteria</taxon>
        <taxon>Bacillati</taxon>
        <taxon>Bacillota</taxon>
        <taxon>Bacilli</taxon>
        <taxon>Bacillales</taxon>
        <taxon>Bacillaceae</taxon>
        <taxon>Lentibacillus</taxon>
    </lineage>
</organism>
<feature type="transmembrane region" description="Helical" evidence="13">
    <location>
        <begin position="119"/>
        <end position="136"/>
    </location>
</feature>
<evidence type="ECO:0000256" key="6">
    <source>
        <dbReference type="ARBA" id="ARBA00022519"/>
    </source>
</evidence>
<evidence type="ECO:0000256" key="5">
    <source>
        <dbReference type="ARBA" id="ARBA00022516"/>
    </source>
</evidence>
<keyword evidence="6" id="KW-0997">Cell inner membrane</keyword>
<sequence>MSFLALTLIIISAFMHATWNYLAKRSEGGYTFVWLYMVVSIVAYAPFVIGFLVTRDSQIGWVEIGFMVGSAMIHLAYSLLLQKGYNIGDLSLIYPVCRGTGPLIVAVAAFFIYGETLTVTGVIGIVLITFSIFVITGGMEAIKKADTLVPLLYGLLIGVAIASYTLLDNGAVSVVMMQPLVLIYGSMIIQAATLTPFVFRRWHDVRHEWQRHKKEAIGVGILNQLAYVLVLTAMSFTPVSHVAPVREISILIGTIMGSYLLSEGLGPRRIAAAGTMVAGVVVVATQ</sequence>
<dbReference type="SUPFAM" id="SSF103481">
    <property type="entry name" value="Multidrug resistance efflux transporter EmrE"/>
    <property type="match status" value="2"/>
</dbReference>
<dbReference type="InterPro" id="IPR037185">
    <property type="entry name" value="EmrE-like"/>
</dbReference>
<dbReference type="PANTHER" id="PTHR30561">
    <property type="entry name" value="SMR FAMILY PROTON-DEPENDENT DRUG EFFLUX TRANSPORTER SUGE"/>
    <property type="match status" value="1"/>
</dbReference>